<dbReference type="RefSeq" id="WP_395438878.1">
    <property type="nucleotide sequence ID" value="NZ_JBAWKC010000004.1"/>
</dbReference>
<protein>
    <recommendedName>
        <fullName evidence="9">Transport permease protein</fullName>
    </recommendedName>
</protein>
<gene>
    <name evidence="11" type="ORF">V8G56_12955</name>
</gene>
<feature type="transmembrane region" description="Helical" evidence="9">
    <location>
        <begin position="168"/>
        <end position="190"/>
    </location>
</feature>
<evidence type="ECO:0000256" key="4">
    <source>
        <dbReference type="ARBA" id="ARBA00022475"/>
    </source>
</evidence>
<keyword evidence="5" id="KW-0997">Cell inner membrane</keyword>
<evidence type="ECO:0000256" key="9">
    <source>
        <dbReference type="RuleBase" id="RU361157"/>
    </source>
</evidence>
<keyword evidence="8 9" id="KW-0472">Membrane</keyword>
<evidence type="ECO:0000313" key="12">
    <source>
        <dbReference type="Proteomes" id="UP001610104"/>
    </source>
</evidence>
<evidence type="ECO:0000259" key="10">
    <source>
        <dbReference type="PROSITE" id="PS51012"/>
    </source>
</evidence>
<evidence type="ECO:0000256" key="8">
    <source>
        <dbReference type="ARBA" id="ARBA00023136"/>
    </source>
</evidence>
<comment type="caution">
    <text evidence="9">Lacks conserved residue(s) required for the propagation of feature annotation.</text>
</comment>
<dbReference type="EMBL" id="JBAWKC010000004">
    <property type="protein sequence ID" value="MFH6769654.1"/>
    <property type="molecule type" value="Genomic_DNA"/>
</dbReference>
<dbReference type="InterPro" id="IPR047817">
    <property type="entry name" value="ABC2_TM_bact-type"/>
</dbReference>
<evidence type="ECO:0000256" key="3">
    <source>
        <dbReference type="ARBA" id="ARBA00022448"/>
    </source>
</evidence>
<dbReference type="InterPro" id="IPR000412">
    <property type="entry name" value="ABC_2_transport"/>
</dbReference>
<dbReference type="PANTHER" id="PTHR30413">
    <property type="entry name" value="INNER MEMBRANE TRANSPORT PERMEASE"/>
    <property type="match status" value="1"/>
</dbReference>
<keyword evidence="6 9" id="KW-0812">Transmembrane</keyword>
<evidence type="ECO:0000256" key="7">
    <source>
        <dbReference type="ARBA" id="ARBA00022989"/>
    </source>
</evidence>
<accession>A0ABW7MS67</accession>
<dbReference type="Proteomes" id="UP001610104">
    <property type="component" value="Unassembled WGS sequence"/>
</dbReference>
<name>A0ABW7MS67_9FLAO</name>
<keyword evidence="3 9" id="KW-0813">Transport</keyword>
<evidence type="ECO:0000256" key="5">
    <source>
        <dbReference type="ARBA" id="ARBA00022519"/>
    </source>
</evidence>
<sequence>MNKNVTDEWLYTISPKKSAINLNFKEIWYYRDLLLLFVKRDVITLYKQTILGPLWYFIQPLFTSVIFTLVFNNIADIKTGEGVPPFLFNLAGISAWNYFSACLNGTSDTFKQNQGIFGKVYFPRVIMPMSTVLSNLIKFGIQLLVFVCFYIYFVFFTDSAYNTGLTIGIIWLPLVVLIMALLGLGLGMAISSMTTKYRDLSFLVGFGVQLLMYGSAVMYPISLIQEKAATGILPVWVGNLIEYNPMTTVIELFRHITLGVGDFSIFKLLYALIISVIIFLIGLIIFNRTEKQFIDTV</sequence>
<comment type="subcellular location">
    <subcellularLocation>
        <location evidence="1">Cell inner membrane</location>
        <topology evidence="1">Multi-pass membrane protein</topology>
    </subcellularLocation>
    <subcellularLocation>
        <location evidence="9">Cell membrane</location>
        <topology evidence="9">Multi-pass membrane protein</topology>
    </subcellularLocation>
</comment>
<evidence type="ECO:0000256" key="1">
    <source>
        <dbReference type="ARBA" id="ARBA00004429"/>
    </source>
</evidence>
<keyword evidence="12" id="KW-1185">Reference proteome</keyword>
<evidence type="ECO:0000256" key="2">
    <source>
        <dbReference type="ARBA" id="ARBA00007783"/>
    </source>
</evidence>
<reference evidence="11 12" key="1">
    <citation type="submission" date="2024-02" db="EMBL/GenBank/DDBJ databases">
        <title>A Gaetbulibacter species isolated from tidal flats and genomic insights of their niches.</title>
        <authorList>
            <person name="Ye Y."/>
        </authorList>
    </citation>
    <scope>NUCLEOTIDE SEQUENCE [LARGE SCALE GENOMIC DNA]</scope>
    <source>
        <strain evidence="11 12">KEM-8</strain>
    </source>
</reference>
<evidence type="ECO:0000256" key="6">
    <source>
        <dbReference type="ARBA" id="ARBA00022692"/>
    </source>
</evidence>
<dbReference type="PROSITE" id="PS51012">
    <property type="entry name" value="ABC_TM2"/>
    <property type="match status" value="1"/>
</dbReference>
<evidence type="ECO:0000313" key="11">
    <source>
        <dbReference type="EMBL" id="MFH6769654.1"/>
    </source>
</evidence>
<dbReference type="PIRSF" id="PIRSF006648">
    <property type="entry name" value="DrrB"/>
    <property type="match status" value="1"/>
</dbReference>
<proteinExistence type="inferred from homology"/>
<dbReference type="PANTHER" id="PTHR30413:SF8">
    <property type="entry name" value="TRANSPORT PERMEASE PROTEIN"/>
    <property type="match status" value="1"/>
</dbReference>
<dbReference type="Pfam" id="PF01061">
    <property type="entry name" value="ABC2_membrane"/>
    <property type="match status" value="1"/>
</dbReference>
<feature type="transmembrane region" description="Helical" evidence="9">
    <location>
        <begin position="54"/>
        <end position="71"/>
    </location>
</feature>
<feature type="transmembrane region" description="Helical" evidence="9">
    <location>
        <begin position="202"/>
        <end position="221"/>
    </location>
</feature>
<comment type="caution">
    <text evidence="11">The sequence shown here is derived from an EMBL/GenBank/DDBJ whole genome shotgun (WGS) entry which is preliminary data.</text>
</comment>
<organism evidence="11 12">
    <name type="scientific">Gaetbulibacter aquiaggeris</name>
    <dbReference type="NCBI Taxonomy" id="1735373"/>
    <lineage>
        <taxon>Bacteria</taxon>
        <taxon>Pseudomonadati</taxon>
        <taxon>Bacteroidota</taxon>
        <taxon>Flavobacteriia</taxon>
        <taxon>Flavobacteriales</taxon>
        <taxon>Flavobacteriaceae</taxon>
        <taxon>Gaetbulibacter</taxon>
    </lineage>
</organism>
<feature type="transmembrane region" description="Helical" evidence="9">
    <location>
        <begin position="268"/>
        <end position="286"/>
    </location>
</feature>
<feature type="domain" description="ABC transmembrane type-2" evidence="10">
    <location>
        <begin position="51"/>
        <end position="289"/>
    </location>
</feature>
<keyword evidence="4 9" id="KW-1003">Cell membrane</keyword>
<dbReference type="InterPro" id="IPR013525">
    <property type="entry name" value="ABC2_TM"/>
</dbReference>
<keyword evidence="7 9" id="KW-1133">Transmembrane helix</keyword>
<comment type="similarity">
    <text evidence="2 9">Belongs to the ABC-2 integral membrane protein family.</text>
</comment>
<feature type="transmembrane region" description="Helical" evidence="9">
    <location>
        <begin position="136"/>
        <end position="156"/>
    </location>
</feature>